<evidence type="ECO:0000256" key="4">
    <source>
        <dbReference type="ARBA" id="ARBA00022801"/>
    </source>
</evidence>
<evidence type="ECO:0000256" key="6">
    <source>
        <dbReference type="ARBA" id="ARBA00023125"/>
    </source>
</evidence>
<proteinExistence type="inferred from homology"/>
<dbReference type="PANTHER" id="PTHR13604:SF0">
    <property type="entry name" value="ABASIC SITE PROCESSING PROTEIN HMCES"/>
    <property type="match status" value="1"/>
</dbReference>
<evidence type="ECO:0000256" key="2">
    <source>
        <dbReference type="ARBA" id="ARBA00022670"/>
    </source>
</evidence>
<reference evidence="8" key="1">
    <citation type="submission" date="2020-05" db="EMBL/GenBank/DDBJ databases">
        <authorList>
            <person name="Chiriac C."/>
            <person name="Salcher M."/>
            <person name="Ghai R."/>
            <person name="Kavagutti S V."/>
        </authorList>
    </citation>
    <scope>NUCLEOTIDE SEQUENCE</scope>
</reference>
<dbReference type="GO" id="GO:0106300">
    <property type="term" value="P:protein-DNA covalent cross-linking repair"/>
    <property type="evidence" value="ECO:0007669"/>
    <property type="project" value="InterPro"/>
</dbReference>
<evidence type="ECO:0000256" key="5">
    <source>
        <dbReference type="ARBA" id="ARBA00023124"/>
    </source>
</evidence>
<keyword evidence="4" id="KW-0378">Hydrolase</keyword>
<dbReference type="PANTHER" id="PTHR13604">
    <property type="entry name" value="DC12-RELATED"/>
    <property type="match status" value="1"/>
</dbReference>
<protein>
    <submittedName>
        <fullName evidence="8">Unannotated protein</fullName>
    </submittedName>
</protein>
<comment type="similarity">
    <text evidence="1">Belongs to the SOS response-associated peptidase family.</text>
</comment>
<evidence type="ECO:0000256" key="1">
    <source>
        <dbReference type="ARBA" id="ARBA00008136"/>
    </source>
</evidence>
<evidence type="ECO:0000256" key="7">
    <source>
        <dbReference type="ARBA" id="ARBA00023239"/>
    </source>
</evidence>
<dbReference type="Pfam" id="PF02586">
    <property type="entry name" value="SRAP"/>
    <property type="match status" value="1"/>
</dbReference>
<dbReference type="InterPro" id="IPR036590">
    <property type="entry name" value="SRAP-like"/>
</dbReference>
<dbReference type="Gene3D" id="3.90.1680.10">
    <property type="entry name" value="SOS response associated peptidase-like"/>
    <property type="match status" value="1"/>
</dbReference>
<evidence type="ECO:0000256" key="3">
    <source>
        <dbReference type="ARBA" id="ARBA00022763"/>
    </source>
</evidence>
<dbReference type="EMBL" id="CAFBMR010000073">
    <property type="protein sequence ID" value="CAB4922385.1"/>
    <property type="molecule type" value="Genomic_DNA"/>
</dbReference>
<dbReference type="GO" id="GO:0003697">
    <property type="term" value="F:single-stranded DNA binding"/>
    <property type="evidence" value="ECO:0007669"/>
    <property type="project" value="InterPro"/>
</dbReference>
<keyword evidence="6" id="KW-0238">DNA-binding</keyword>
<accession>A0A6J7HXI9</accession>
<dbReference type="InterPro" id="IPR003738">
    <property type="entry name" value="SRAP"/>
</dbReference>
<sequence>MCGRYAASRDPSVIVAEFEVQEGPERDLPPDYNVAPTKDIYVIRDRAESDGRPFTREMLIARWGLIPTWAKDPSMGARMNNARMETAAEKPAFRQAYAKRRCLIPAEGYFEWYTSEQLNTKGKPVKQPFFIHAADSSSLVIAGLLEWWRDRAAGDEAPWQLTAAVLTTEAIPQLATIHDRMPVMVPKPLWSRWLDPSWDGSGAMDLLGVVAEGELVAEPVSMAVNNSRNNGPELLIPVPAGMD</sequence>
<dbReference type="AlphaFoldDB" id="A0A6J7HXI9"/>
<gene>
    <name evidence="8" type="ORF">UFOPK3610_01488</name>
</gene>
<keyword evidence="3" id="KW-0227">DNA damage</keyword>
<dbReference type="GO" id="GO:0016829">
    <property type="term" value="F:lyase activity"/>
    <property type="evidence" value="ECO:0007669"/>
    <property type="project" value="UniProtKB-KW"/>
</dbReference>
<keyword evidence="2" id="KW-0645">Protease</keyword>
<dbReference type="GO" id="GO:0006508">
    <property type="term" value="P:proteolysis"/>
    <property type="evidence" value="ECO:0007669"/>
    <property type="project" value="UniProtKB-KW"/>
</dbReference>
<organism evidence="8">
    <name type="scientific">freshwater metagenome</name>
    <dbReference type="NCBI Taxonomy" id="449393"/>
    <lineage>
        <taxon>unclassified sequences</taxon>
        <taxon>metagenomes</taxon>
        <taxon>ecological metagenomes</taxon>
    </lineage>
</organism>
<evidence type="ECO:0000313" key="8">
    <source>
        <dbReference type="EMBL" id="CAB4922385.1"/>
    </source>
</evidence>
<keyword evidence="5" id="KW-0190">Covalent protein-DNA linkage</keyword>
<keyword evidence="7" id="KW-0456">Lyase</keyword>
<name>A0A6J7HXI9_9ZZZZ</name>
<dbReference type="SUPFAM" id="SSF143081">
    <property type="entry name" value="BB1717-like"/>
    <property type="match status" value="1"/>
</dbReference>
<dbReference type="GO" id="GO:0008233">
    <property type="term" value="F:peptidase activity"/>
    <property type="evidence" value="ECO:0007669"/>
    <property type="project" value="UniProtKB-KW"/>
</dbReference>